<feature type="transmembrane region" description="Helical" evidence="6">
    <location>
        <begin position="12"/>
        <end position="29"/>
    </location>
</feature>
<keyword evidence="3 6" id="KW-0812">Transmembrane</keyword>
<feature type="transmembrane region" description="Helical" evidence="6">
    <location>
        <begin position="353"/>
        <end position="374"/>
    </location>
</feature>
<feature type="transmembrane region" description="Helical" evidence="6">
    <location>
        <begin position="202"/>
        <end position="224"/>
    </location>
</feature>
<dbReference type="PROSITE" id="PS50850">
    <property type="entry name" value="MFS"/>
    <property type="match status" value="1"/>
</dbReference>
<dbReference type="GO" id="GO:0016020">
    <property type="term" value="C:membrane"/>
    <property type="evidence" value="ECO:0007669"/>
    <property type="project" value="UniProtKB-SubCell"/>
</dbReference>
<reference evidence="8" key="1">
    <citation type="submission" date="2022-01" db="EMBL/GenBank/DDBJ databases">
        <authorList>
            <person name="King R."/>
        </authorList>
    </citation>
    <scope>NUCLEOTIDE SEQUENCE</scope>
</reference>
<dbReference type="EMBL" id="OU892278">
    <property type="protein sequence ID" value="CAG9765051.1"/>
    <property type="molecule type" value="Genomic_DNA"/>
</dbReference>
<comment type="similarity">
    <text evidence="2">Belongs to the major facilitator superfamily. MFSD6 family.</text>
</comment>
<evidence type="ECO:0000313" key="8">
    <source>
        <dbReference type="EMBL" id="CAG9765051.1"/>
    </source>
</evidence>
<feature type="transmembrane region" description="Helical" evidence="6">
    <location>
        <begin position="457"/>
        <end position="474"/>
    </location>
</feature>
<protein>
    <recommendedName>
        <fullName evidence="7">Major facilitator superfamily (MFS) profile domain-containing protein</fullName>
    </recommendedName>
</protein>
<feature type="transmembrane region" description="Helical" evidence="6">
    <location>
        <begin position="480"/>
        <end position="497"/>
    </location>
</feature>
<evidence type="ECO:0000313" key="9">
    <source>
        <dbReference type="Proteomes" id="UP001152799"/>
    </source>
</evidence>
<keyword evidence="4 6" id="KW-1133">Transmembrane helix</keyword>
<dbReference type="InterPro" id="IPR024989">
    <property type="entry name" value="MFS_assoc_dom"/>
</dbReference>
<evidence type="ECO:0000256" key="3">
    <source>
        <dbReference type="ARBA" id="ARBA00022692"/>
    </source>
</evidence>
<keyword evidence="5 6" id="KW-0472">Membrane</keyword>
<dbReference type="Pfam" id="PF12832">
    <property type="entry name" value="MFS_1_like"/>
    <property type="match status" value="1"/>
</dbReference>
<feature type="transmembrane region" description="Helical" evidence="6">
    <location>
        <begin position="35"/>
        <end position="55"/>
    </location>
</feature>
<dbReference type="AlphaFoldDB" id="A0A9N9QNC5"/>
<dbReference type="Gene3D" id="1.20.1250.20">
    <property type="entry name" value="MFS general substrate transporter like domains"/>
    <property type="match status" value="3"/>
</dbReference>
<evidence type="ECO:0000256" key="1">
    <source>
        <dbReference type="ARBA" id="ARBA00004141"/>
    </source>
</evidence>
<dbReference type="OrthoDB" id="10029266at2759"/>
<dbReference type="Proteomes" id="UP001152799">
    <property type="component" value="Chromosome 2"/>
</dbReference>
<feature type="transmembrane region" description="Helical" evidence="6">
    <location>
        <begin position="386"/>
        <end position="405"/>
    </location>
</feature>
<keyword evidence="9" id="KW-1185">Reference proteome</keyword>
<dbReference type="PANTHER" id="PTHR16172:SF37">
    <property type="entry name" value="RE36877P"/>
    <property type="match status" value="1"/>
</dbReference>
<feature type="transmembrane region" description="Helical" evidence="6">
    <location>
        <begin position="315"/>
        <end position="341"/>
    </location>
</feature>
<comment type="subcellular location">
    <subcellularLocation>
        <location evidence="1">Membrane</location>
        <topology evidence="1">Multi-pass membrane protein</topology>
    </subcellularLocation>
</comment>
<organism evidence="8 9">
    <name type="scientific">Ceutorhynchus assimilis</name>
    <name type="common">cabbage seed weevil</name>
    <dbReference type="NCBI Taxonomy" id="467358"/>
    <lineage>
        <taxon>Eukaryota</taxon>
        <taxon>Metazoa</taxon>
        <taxon>Ecdysozoa</taxon>
        <taxon>Arthropoda</taxon>
        <taxon>Hexapoda</taxon>
        <taxon>Insecta</taxon>
        <taxon>Pterygota</taxon>
        <taxon>Neoptera</taxon>
        <taxon>Endopterygota</taxon>
        <taxon>Coleoptera</taxon>
        <taxon>Polyphaga</taxon>
        <taxon>Cucujiformia</taxon>
        <taxon>Curculionidae</taxon>
        <taxon>Ceutorhynchinae</taxon>
        <taxon>Ceutorhynchus</taxon>
    </lineage>
</organism>
<dbReference type="PANTHER" id="PTHR16172">
    <property type="entry name" value="MAJOR FACILITATOR SUPERFAMILY DOMAIN-CONTAINING PROTEIN 6-LIKE"/>
    <property type="match status" value="1"/>
</dbReference>
<proteinExistence type="inferred from homology"/>
<feature type="domain" description="Major facilitator superfamily (MFS) profile" evidence="7">
    <location>
        <begin position="319"/>
        <end position="532"/>
    </location>
</feature>
<feature type="transmembrane region" description="Helical" evidence="6">
    <location>
        <begin position="244"/>
        <end position="265"/>
    </location>
</feature>
<evidence type="ECO:0000259" key="7">
    <source>
        <dbReference type="PROSITE" id="PS50850"/>
    </source>
</evidence>
<dbReference type="SUPFAM" id="SSF103473">
    <property type="entry name" value="MFS general substrate transporter"/>
    <property type="match status" value="1"/>
</dbReference>
<accession>A0A9N9QNC5</accession>
<dbReference type="InterPro" id="IPR051717">
    <property type="entry name" value="MFS_MFSD6"/>
</dbReference>
<evidence type="ECO:0000256" key="5">
    <source>
        <dbReference type="ARBA" id="ARBA00023136"/>
    </source>
</evidence>
<dbReference type="InterPro" id="IPR020846">
    <property type="entry name" value="MFS_dom"/>
</dbReference>
<dbReference type="InterPro" id="IPR036259">
    <property type="entry name" value="MFS_trans_sf"/>
</dbReference>
<sequence>MKINKQLLPIKAHYFFFMSAMGPILPQLSVYGKEMGISTVIMGTVTGVLPFAFLITKPLFGIVVDVYRNYRKTIFMMLIFLMTISFALIALIPVPKTLGHIVVEGPVQDYFLDTCKFIDFTELNCQNHTKAVTCTSECFDHPDEFFMTSCSSQGFIDANNGSFLKLCSPDNETFPFLLGDRSCEIKCIENNETDDSVLYHSITFWCFLILMSIGSIGFNVTNSISDAICFDVIGEDYDYGKQRVWGTIGFGTTALLSGYIVDLFSGQTISYIPAIIVMVIFSILDLICCFKLKLPIIEAPKNIIKDLKELMNDRQVITFMSFAILAGILDGFLIYFLFWYVEDLAAATDTGNIKLLEGLIVAAETLGGEVLFFSISGKILERFGHVHCFSMCFVNYALRLALISLAPNPWWILPVEFMFQGPTYALTYTTIVAYANELAPPGASATMQGIAAGMDDGVGYAIGSILGGVLYKYINGRSAFQVFSALGVLCSIIHLVLHKTYLKIDDATVTLNGGSQVIYKSPEEAVKDTLSV</sequence>
<feature type="transmembrane region" description="Helical" evidence="6">
    <location>
        <begin position="75"/>
        <end position="94"/>
    </location>
</feature>
<evidence type="ECO:0000256" key="2">
    <source>
        <dbReference type="ARBA" id="ARBA00005241"/>
    </source>
</evidence>
<evidence type="ECO:0000256" key="4">
    <source>
        <dbReference type="ARBA" id="ARBA00022989"/>
    </source>
</evidence>
<name>A0A9N9QNC5_9CUCU</name>
<feature type="transmembrane region" description="Helical" evidence="6">
    <location>
        <begin position="271"/>
        <end position="294"/>
    </location>
</feature>
<dbReference type="CDD" id="cd17335">
    <property type="entry name" value="MFS_MFSD6"/>
    <property type="match status" value="1"/>
</dbReference>
<dbReference type="GO" id="GO:0022857">
    <property type="term" value="F:transmembrane transporter activity"/>
    <property type="evidence" value="ECO:0007669"/>
    <property type="project" value="InterPro"/>
</dbReference>
<gene>
    <name evidence="8" type="ORF">CEUTPL_LOCUS5670</name>
</gene>
<evidence type="ECO:0000256" key="6">
    <source>
        <dbReference type="SAM" id="Phobius"/>
    </source>
</evidence>